<organism evidence="1 2">
    <name type="scientific">Apiospora arundinis</name>
    <dbReference type="NCBI Taxonomy" id="335852"/>
    <lineage>
        <taxon>Eukaryota</taxon>
        <taxon>Fungi</taxon>
        <taxon>Dikarya</taxon>
        <taxon>Ascomycota</taxon>
        <taxon>Pezizomycotina</taxon>
        <taxon>Sordariomycetes</taxon>
        <taxon>Xylariomycetidae</taxon>
        <taxon>Amphisphaeriales</taxon>
        <taxon>Apiosporaceae</taxon>
        <taxon>Apiospora</taxon>
    </lineage>
</organism>
<dbReference type="EMBL" id="JAPCWZ010000009">
    <property type="protein sequence ID" value="KAK8852058.1"/>
    <property type="molecule type" value="Genomic_DNA"/>
</dbReference>
<evidence type="ECO:0000313" key="2">
    <source>
        <dbReference type="Proteomes" id="UP001390339"/>
    </source>
</evidence>
<proteinExistence type="predicted"/>
<evidence type="ECO:0000313" key="1">
    <source>
        <dbReference type="EMBL" id="KAK8852058.1"/>
    </source>
</evidence>
<name>A0ABR2HSU9_9PEZI</name>
<reference evidence="1 2" key="1">
    <citation type="journal article" date="2024" name="IMA Fungus">
        <title>Apiospora arundinis, a panoply of carbohydrate-active enzymes and secondary metabolites.</title>
        <authorList>
            <person name="Sorensen T."/>
            <person name="Petersen C."/>
            <person name="Muurmann A.T."/>
            <person name="Christiansen J.V."/>
            <person name="Brundto M.L."/>
            <person name="Overgaard C.K."/>
            <person name="Boysen A.T."/>
            <person name="Wollenberg R.D."/>
            <person name="Larsen T.O."/>
            <person name="Sorensen J.L."/>
            <person name="Nielsen K.L."/>
            <person name="Sondergaard T.E."/>
        </authorList>
    </citation>
    <scope>NUCLEOTIDE SEQUENCE [LARGE SCALE GENOMIC DNA]</scope>
    <source>
        <strain evidence="1 2">AAU 773</strain>
    </source>
</reference>
<accession>A0ABR2HSU9</accession>
<comment type="caution">
    <text evidence="1">The sequence shown here is derived from an EMBL/GenBank/DDBJ whole genome shotgun (WGS) entry which is preliminary data.</text>
</comment>
<dbReference type="Proteomes" id="UP001390339">
    <property type="component" value="Unassembled WGS sequence"/>
</dbReference>
<keyword evidence="2" id="KW-1185">Reference proteome</keyword>
<gene>
    <name evidence="1" type="ORF">PGQ11_014537</name>
</gene>
<protein>
    <submittedName>
        <fullName evidence="1">Uncharacterized protein</fullName>
    </submittedName>
</protein>
<sequence>MQCHQGDLDGLGARVSDLLEALREVAGVLAPELAQAVEVALQLEDADLEVAVREPDARGLEVDNVGHGVAEPTRERVAPLRVPVRQRLRPGHAVDGPQEGDQLVLEEVDQLRHLSAAVLPGGERGVRAVQAGVDVAVGHEDRTHEVEQGPGGLLRHLVLTQFELPSGLEGEVHGLGIDLGLEESLRQGRQVAVRDGERFVEAGEASVETLLELGAVIGRSSVDGSLLGESTESVAHLGQTHQDVLRVRGAIFDRDNLPSLGDNLHQTKQLRDRPLCQPADNLVDALGGAAGDESSIGYALRAVAADGKVVDETDIVPHH</sequence>